<feature type="compositionally biased region" description="Basic and acidic residues" evidence="1">
    <location>
        <begin position="49"/>
        <end position="66"/>
    </location>
</feature>
<evidence type="ECO:0000313" key="3">
    <source>
        <dbReference type="EMBL" id="AFL87567.1"/>
    </source>
</evidence>
<organism evidence="3 4">
    <name type="scientific">Terriglobus roseus (strain DSM 18391 / NRRL B-41598 / KBS 63)</name>
    <dbReference type="NCBI Taxonomy" id="926566"/>
    <lineage>
        <taxon>Bacteria</taxon>
        <taxon>Pseudomonadati</taxon>
        <taxon>Acidobacteriota</taxon>
        <taxon>Terriglobia</taxon>
        <taxon>Terriglobales</taxon>
        <taxon>Acidobacteriaceae</taxon>
        <taxon>Terriglobus</taxon>
    </lineage>
</organism>
<dbReference type="KEGG" id="trs:Terro_1257"/>
<feature type="region of interest" description="Disordered" evidence="1">
    <location>
        <begin position="47"/>
        <end position="66"/>
    </location>
</feature>
<evidence type="ECO:0000313" key="4">
    <source>
        <dbReference type="Proteomes" id="UP000006056"/>
    </source>
</evidence>
<dbReference type="HOGENOM" id="CLU_2829810_0_0_0"/>
<name>I3ZE99_TERRK</name>
<dbReference type="STRING" id="926566.Terro_1257"/>
<dbReference type="Proteomes" id="UP000006056">
    <property type="component" value="Chromosome"/>
</dbReference>
<feature type="transmembrane region" description="Helical" evidence="2">
    <location>
        <begin position="24"/>
        <end position="42"/>
    </location>
</feature>
<keyword evidence="2" id="KW-1133">Transmembrane helix</keyword>
<keyword evidence="2" id="KW-0812">Transmembrane</keyword>
<dbReference type="EMBL" id="CP003379">
    <property type="protein sequence ID" value="AFL87567.1"/>
    <property type="molecule type" value="Genomic_DNA"/>
</dbReference>
<evidence type="ECO:0000256" key="1">
    <source>
        <dbReference type="SAM" id="MobiDB-lite"/>
    </source>
</evidence>
<keyword evidence="4" id="KW-1185">Reference proteome</keyword>
<gene>
    <name evidence="3" type="ordered locus">Terro_1257</name>
</gene>
<sequence>MGELIVLVERVSHSLEKMLGPSPALSFLLLSAALFLCGAILTRTRVQRAGREHKSISGQRAEDGRV</sequence>
<protein>
    <submittedName>
        <fullName evidence="3">Uncharacterized protein</fullName>
    </submittedName>
</protein>
<evidence type="ECO:0000256" key="2">
    <source>
        <dbReference type="SAM" id="Phobius"/>
    </source>
</evidence>
<dbReference type="RefSeq" id="WP_014785136.1">
    <property type="nucleotide sequence ID" value="NC_018014.1"/>
</dbReference>
<reference evidence="3 4" key="1">
    <citation type="submission" date="2012-06" db="EMBL/GenBank/DDBJ databases">
        <title>Complete genome of Terriglobus roseus DSM 18391.</title>
        <authorList>
            <consortium name="US DOE Joint Genome Institute (JGI-PGF)"/>
            <person name="Lucas S."/>
            <person name="Copeland A."/>
            <person name="Lapidus A."/>
            <person name="Glavina del Rio T."/>
            <person name="Dalin E."/>
            <person name="Tice H."/>
            <person name="Bruce D."/>
            <person name="Goodwin L."/>
            <person name="Pitluck S."/>
            <person name="Peters L."/>
            <person name="Mikhailova N."/>
            <person name="Munk A.C.C."/>
            <person name="Kyrpides N."/>
            <person name="Mavromatis K."/>
            <person name="Ivanova N."/>
            <person name="Brettin T."/>
            <person name="Detter J.C."/>
            <person name="Han C."/>
            <person name="Larimer F."/>
            <person name="Land M."/>
            <person name="Hauser L."/>
            <person name="Markowitz V."/>
            <person name="Cheng J.-F."/>
            <person name="Hugenholtz P."/>
            <person name="Woyke T."/>
            <person name="Wu D."/>
            <person name="Brambilla E."/>
            <person name="Klenk H.-P."/>
            <person name="Eisen J.A."/>
        </authorList>
    </citation>
    <scope>NUCLEOTIDE SEQUENCE [LARGE SCALE GENOMIC DNA]</scope>
    <source>
        <strain evidence="4">DSM 18391 / NRRL B-41598 / KBS 63</strain>
    </source>
</reference>
<keyword evidence="2" id="KW-0472">Membrane</keyword>
<proteinExistence type="predicted"/>
<dbReference type="AlphaFoldDB" id="I3ZE99"/>
<accession>I3ZE99</accession>